<organism evidence="8 9">
    <name type="scientific">Desulfurispirillum indicum (strain ATCC BAA-1389 / DSM 22839 / S5)</name>
    <dbReference type="NCBI Taxonomy" id="653733"/>
    <lineage>
        <taxon>Bacteria</taxon>
        <taxon>Pseudomonadati</taxon>
        <taxon>Chrysiogenota</taxon>
        <taxon>Chrysiogenia</taxon>
        <taxon>Chrysiogenales</taxon>
        <taxon>Chrysiogenaceae</taxon>
        <taxon>Desulfurispirillum</taxon>
    </lineage>
</organism>
<evidence type="ECO:0000256" key="2">
    <source>
        <dbReference type="ARBA" id="ARBA00008835"/>
    </source>
</evidence>
<dbReference type="KEGG" id="din:Selin_1366"/>
<keyword evidence="4 7" id="KW-0812">Transmembrane</keyword>
<dbReference type="NCBIfam" id="TIGR01398">
    <property type="entry name" value="FlhA"/>
    <property type="match status" value="1"/>
</dbReference>
<keyword evidence="6 7" id="KW-0472">Membrane</keyword>
<comment type="subcellular location">
    <subcellularLocation>
        <location evidence="1 7">Cell membrane</location>
        <topology evidence="1 7">Multi-pass membrane protein</topology>
    </subcellularLocation>
</comment>
<dbReference type="InterPro" id="IPR001712">
    <property type="entry name" value="T3SS_FHIPEP"/>
</dbReference>
<dbReference type="PANTHER" id="PTHR30161:SF1">
    <property type="entry name" value="FLAGELLAR BIOSYNTHESIS PROTEIN FLHA-RELATED"/>
    <property type="match status" value="1"/>
</dbReference>
<evidence type="ECO:0000256" key="5">
    <source>
        <dbReference type="ARBA" id="ARBA00022989"/>
    </source>
</evidence>
<dbReference type="InterPro" id="IPR042194">
    <property type="entry name" value="FHIPEP_1"/>
</dbReference>
<evidence type="ECO:0000313" key="9">
    <source>
        <dbReference type="Proteomes" id="UP000002572"/>
    </source>
</evidence>
<dbReference type="GO" id="GO:0009306">
    <property type="term" value="P:protein secretion"/>
    <property type="evidence" value="ECO:0007669"/>
    <property type="project" value="InterPro"/>
</dbReference>
<dbReference type="Gene3D" id="1.10.8.540">
    <property type="entry name" value="FHIPEP family, domain 3"/>
    <property type="match status" value="1"/>
</dbReference>
<comment type="function">
    <text evidence="7">Required for formation of the rod structure of the flagellar apparatus. Together with FliI and FliH, may constitute the export apparatus of flagellin.</text>
</comment>
<evidence type="ECO:0000256" key="1">
    <source>
        <dbReference type="ARBA" id="ARBA00004651"/>
    </source>
</evidence>
<dbReference type="STRING" id="653733.Selin_1366"/>
<evidence type="ECO:0000313" key="8">
    <source>
        <dbReference type="EMBL" id="ADU66101.1"/>
    </source>
</evidence>
<feature type="transmembrane region" description="Helical" evidence="7">
    <location>
        <begin position="46"/>
        <end position="65"/>
    </location>
</feature>
<keyword evidence="7" id="KW-0653">Protein transport</keyword>
<dbReference type="PRINTS" id="PR00949">
    <property type="entry name" value="TYPE3IMAPROT"/>
</dbReference>
<keyword evidence="7" id="KW-1005">Bacterial flagellum biogenesis</keyword>
<feature type="transmembrane region" description="Helical" evidence="7">
    <location>
        <begin position="117"/>
        <end position="138"/>
    </location>
</feature>
<keyword evidence="9" id="KW-1185">Reference proteome</keyword>
<feature type="transmembrane region" description="Helical" evidence="7">
    <location>
        <begin position="251"/>
        <end position="273"/>
    </location>
</feature>
<keyword evidence="7" id="KW-1006">Bacterial flagellum protein export</keyword>
<dbReference type="Pfam" id="PF00771">
    <property type="entry name" value="FHIPEP"/>
    <property type="match status" value="1"/>
</dbReference>
<evidence type="ECO:0000256" key="4">
    <source>
        <dbReference type="ARBA" id="ARBA00022692"/>
    </source>
</evidence>
<dbReference type="InterPro" id="IPR006301">
    <property type="entry name" value="FlhA"/>
</dbReference>
<dbReference type="eggNOG" id="COG1298">
    <property type="taxonomic scope" value="Bacteria"/>
</dbReference>
<keyword evidence="3 7" id="KW-1003">Cell membrane</keyword>
<dbReference type="PANTHER" id="PTHR30161">
    <property type="entry name" value="FLAGELLAR EXPORT PROTEIN, MEMBRANE FLHA SUBUNIT-RELATED"/>
    <property type="match status" value="1"/>
</dbReference>
<dbReference type="GO" id="GO:0044780">
    <property type="term" value="P:bacterial-type flagellum assembly"/>
    <property type="evidence" value="ECO:0007669"/>
    <property type="project" value="InterPro"/>
</dbReference>
<keyword evidence="8" id="KW-0969">Cilium</keyword>
<keyword evidence="8" id="KW-0966">Cell projection</keyword>
<dbReference type="EMBL" id="CP002432">
    <property type="protein sequence ID" value="ADU66101.1"/>
    <property type="molecule type" value="Genomic_DNA"/>
</dbReference>
<feature type="transmembrane region" description="Helical" evidence="7">
    <location>
        <begin position="285"/>
        <end position="304"/>
    </location>
</feature>
<feature type="transmembrane region" description="Helical" evidence="7">
    <location>
        <begin position="22"/>
        <end position="40"/>
    </location>
</feature>
<accession>E6W665</accession>
<evidence type="ECO:0000256" key="6">
    <source>
        <dbReference type="ARBA" id="ARBA00023136"/>
    </source>
</evidence>
<dbReference type="AlphaFoldDB" id="E6W665"/>
<dbReference type="GO" id="GO:0005886">
    <property type="term" value="C:plasma membrane"/>
    <property type="evidence" value="ECO:0007669"/>
    <property type="project" value="UniProtKB-SubCell"/>
</dbReference>
<dbReference type="PIRSF" id="PIRSF005419">
    <property type="entry name" value="FlhA"/>
    <property type="match status" value="1"/>
</dbReference>
<dbReference type="FunCoup" id="E6W665">
    <property type="interactions" value="84"/>
</dbReference>
<name>E6W665_DESIS</name>
<feature type="transmembrane region" description="Helical" evidence="7">
    <location>
        <begin position="209"/>
        <end position="231"/>
    </location>
</feature>
<sequence length="709" mass="76378">MAPKAPGFTAGKAIRMSTSPDIIAAFGILSVIAIMVLPVPAPLLDILLTISITLGVLVILVSLYIREPLDFSIFPSVLLIVTLFRLSLNVATTRTILLHGHEGEAAAGQVIQAFGQFVVGGNYVVGIIVFIILVIINFKVITNGASRVAEVAARFTLDAMPGKQMAIDADLNAGFIDDKEAKVRREHIRREADFHGAMDGASKFVKGDAVAGIIITIINIVGGLIIGMAQGGMGFSEAAQVYTLLTIGDGLVSQIPALIVSTAVGIVVTRAASESNLGEDIAQQFIVSPKVIWVASVILFIFGIIPGMPFIPFMTLAALLATLAYFIQTGKIGKILEEGLGASESDSGSVQEEAPKSHEEEVEELLQMDSLELEVGYGVIPLVDSSQGGDLLNRIKSLRKNIALELGFIVPPIRIRDNLQLKPNDYVFKVKGIEVGSGDVYPGQLLAMNPVGDDITLPGTPTVEPAFGLKAMWVTDNYSDEAEMLGYTVVDAGTVISTHIGELIKQHSKDILGKQETQSLLDNIQKSHPSVVGDLVPGQLPLGAVQHVLQNLLSERISIRNMLTILETLGDYAAATKDPDILTDYVRGRLSRQITKMYADETNTIRVLTLDPHLEQMISESIQKSDQGRVVVMEPHKAQRFLVNLIHTADRISEQGVTPVLMVSPVVRAPLKRLVMRYAPKLVILAHTELADSVNIEALGTVGLEEKRE</sequence>
<keyword evidence="8" id="KW-0282">Flagellum</keyword>
<dbReference type="InterPro" id="IPR042193">
    <property type="entry name" value="FHIPEP_3"/>
</dbReference>
<gene>
    <name evidence="7" type="primary">flhA</name>
    <name evidence="8" type="ordered locus">Selin_1366</name>
</gene>
<dbReference type="Proteomes" id="UP000002572">
    <property type="component" value="Chromosome"/>
</dbReference>
<feature type="transmembrane region" description="Helical" evidence="7">
    <location>
        <begin position="77"/>
        <end position="97"/>
    </location>
</feature>
<evidence type="ECO:0000256" key="3">
    <source>
        <dbReference type="ARBA" id="ARBA00022475"/>
    </source>
</evidence>
<dbReference type="InterPro" id="IPR025505">
    <property type="entry name" value="FHIPEP_CS"/>
</dbReference>
<dbReference type="Gene3D" id="3.40.30.60">
    <property type="entry name" value="FHIPEP family, domain 1"/>
    <property type="match status" value="1"/>
</dbReference>
<protein>
    <recommendedName>
        <fullName evidence="7">Flagellar biosynthesis protein FlhA</fullName>
    </recommendedName>
</protein>
<reference evidence="8 9" key="1">
    <citation type="submission" date="2010-12" db="EMBL/GenBank/DDBJ databases">
        <title>Complete sequence of Desulfurispirillum indicum S5.</title>
        <authorList>
            <consortium name="US DOE Joint Genome Institute"/>
            <person name="Lucas S."/>
            <person name="Copeland A."/>
            <person name="Lapidus A."/>
            <person name="Cheng J.-F."/>
            <person name="Goodwin L."/>
            <person name="Pitluck S."/>
            <person name="Chertkov O."/>
            <person name="Held B."/>
            <person name="Detter J.C."/>
            <person name="Han C."/>
            <person name="Tapia R."/>
            <person name="Land M."/>
            <person name="Hauser L."/>
            <person name="Kyrpides N."/>
            <person name="Ivanova N."/>
            <person name="Mikhailova N."/>
            <person name="Haggblom M."/>
            <person name="Rauschenbach I."/>
            <person name="Bini E."/>
            <person name="Woyke T."/>
        </authorList>
    </citation>
    <scope>NUCLEOTIDE SEQUENCE [LARGE SCALE GENOMIC DNA]</scope>
    <source>
        <strain evidence="9">ATCC BAA-1389 / DSM 22839 / S5</strain>
    </source>
</reference>
<dbReference type="PROSITE" id="PS00994">
    <property type="entry name" value="FHIPEP"/>
    <property type="match status" value="1"/>
</dbReference>
<dbReference type="InterPro" id="IPR042196">
    <property type="entry name" value="FHIPEP_4"/>
</dbReference>
<evidence type="ECO:0000256" key="7">
    <source>
        <dbReference type="RuleBase" id="RU364093"/>
    </source>
</evidence>
<keyword evidence="7" id="KW-0813">Transport</keyword>
<dbReference type="Gene3D" id="3.40.50.12790">
    <property type="entry name" value="FHIPEP family, domain 4"/>
    <property type="match status" value="1"/>
</dbReference>
<proteinExistence type="inferred from homology"/>
<dbReference type="HOGENOM" id="CLU_015346_3_0_0"/>
<dbReference type="InParanoid" id="E6W665"/>
<comment type="similarity">
    <text evidence="2 7">Belongs to the FHIPEP (flagella/HR/invasion proteins export pore) family.</text>
</comment>
<keyword evidence="5 7" id="KW-1133">Transmembrane helix</keyword>